<evidence type="ECO:0000259" key="4">
    <source>
        <dbReference type="Pfam" id="PF09972"/>
    </source>
</evidence>
<gene>
    <name evidence="6" type="ORF">CH339_21465</name>
</gene>
<name>A0A327JEI1_9HYPH</name>
<sequence>MRKFLALMFFALAFAAAPAKAEEEILSYTSDIVVAEDGTLDVTETIRVRAEGQKIKRGIYRDFPIQYRMSNGLRRAVGFDVVEIRRDGKKEPWHSAWVNGYKRIYIGDEDVFLNSGEYTYTIRYETTHQLRFFSGHDELYWNVTGNFWDFPIRHAVARITLPQSAEILQKAAYTGYQGDTGTAYRVSGQGFNTITFETTAPLARNQGLTVAVGFPKRVVDEPGPVGRFLNSFLDNFGLFLLVAGTFGVGAYFFGKWLEVGRDPEGGIVIPLYEPPKGLSPAALSYLHYQTFASGRGGATKAFIAALLSLAVKGRIRLEEEGKKKVALERADGRTDDLPGGERALMDGFLGGRDRFVVERANATTLVRTRAAFRKAILKEYEGKFFRNNYFISIIGAVISVAILIAFVFFHAPTDTELGTMIIAAFSGFGGGWLLSMGLYRLLGWIPGGSSAIAGTFLTILGAVVFAPSLVMPLVLPGAASMIPAMVIALCVLNILFFGLMRAPTVIGRRVMDETEGFKMFLSVAEADRMNMIDAPDVSEPVFEKYLPYAIALGVEKPWSNAFADYIARAQPERVGSTYHPGWYRGGSFNLGNIGAATSGIVSAVGSSVSAATPSSSGSSGGGSSGGGGGGGGGGGW</sequence>
<feature type="transmembrane region" description="Helical" evidence="2">
    <location>
        <begin position="389"/>
        <end position="411"/>
    </location>
</feature>
<feature type="transmembrane region" description="Helical" evidence="2">
    <location>
        <begin position="451"/>
        <end position="475"/>
    </location>
</feature>
<feature type="domain" description="Predicted membrane protein YciQ-like C-terminal" evidence="5">
    <location>
        <begin position="271"/>
        <end position="562"/>
    </location>
</feature>
<protein>
    <recommendedName>
        <fullName evidence="8">DUF2207 domain-containing protein</fullName>
    </recommendedName>
</protein>
<proteinExistence type="predicted"/>
<feature type="transmembrane region" description="Helical" evidence="2">
    <location>
        <begin position="481"/>
        <end position="499"/>
    </location>
</feature>
<reference evidence="6 7" key="1">
    <citation type="submission" date="2017-07" db="EMBL/GenBank/DDBJ databases">
        <title>Draft Genome Sequences of Select Purple Nonsulfur Bacteria.</title>
        <authorList>
            <person name="Lasarre B."/>
            <person name="Mckinlay J.B."/>
        </authorList>
    </citation>
    <scope>NUCLEOTIDE SEQUENCE [LARGE SCALE GENOMIC DNA]</scope>
    <source>
        <strain evidence="6 7">DSM 11290</strain>
    </source>
</reference>
<keyword evidence="2" id="KW-0812">Transmembrane</keyword>
<feature type="domain" description="DUF2207" evidence="4">
    <location>
        <begin position="24"/>
        <end position="214"/>
    </location>
</feature>
<keyword evidence="3" id="KW-0732">Signal</keyword>
<accession>A0A327JEI1</accession>
<dbReference type="Pfam" id="PF09972">
    <property type="entry name" value="DUF2207"/>
    <property type="match status" value="1"/>
</dbReference>
<keyword evidence="7" id="KW-1185">Reference proteome</keyword>
<feature type="compositionally biased region" description="Gly residues" evidence="1">
    <location>
        <begin position="618"/>
        <end position="636"/>
    </location>
</feature>
<evidence type="ECO:0000256" key="1">
    <source>
        <dbReference type="SAM" id="MobiDB-lite"/>
    </source>
</evidence>
<evidence type="ECO:0000313" key="7">
    <source>
        <dbReference type="Proteomes" id="UP000249299"/>
    </source>
</evidence>
<keyword evidence="2" id="KW-1133">Transmembrane helix</keyword>
<dbReference type="Pfam" id="PF20990">
    <property type="entry name" value="DUF2207_C"/>
    <property type="match status" value="1"/>
</dbReference>
<evidence type="ECO:0000259" key="5">
    <source>
        <dbReference type="Pfam" id="PF20990"/>
    </source>
</evidence>
<feature type="transmembrane region" description="Helical" evidence="2">
    <location>
        <begin position="236"/>
        <end position="254"/>
    </location>
</feature>
<evidence type="ECO:0008006" key="8">
    <source>
        <dbReference type="Google" id="ProtNLM"/>
    </source>
</evidence>
<dbReference type="OrthoDB" id="9767603at2"/>
<comment type="caution">
    <text evidence="6">The sequence shown here is derived from an EMBL/GenBank/DDBJ whole genome shotgun (WGS) entry which is preliminary data.</text>
</comment>
<dbReference type="InterPro" id="IPR048389">
    <property type="entry name" value="YciQ-like_C"/>
</dbReference>
<dbReference type="Proteomes" id="UP000249299">
    <property type="component" value="Unassembled WGS sequence"/>
</dbReference>
<dbReference type="RefSeq" id="WP_111436479.1">
    <property type="nucleotide sequence ID" value="NZ_JACIGG010000033.1"/>
</dbReference>
<dbReference type="InterPro" id="IPR018702">
    <property type="entry name" value="DUF2207"/>
</dbReference>
<evidence type="ECO:0000256" key="2">
    <source>
        <dbReference type="SAM" id="Phobius"/>
    </source>
</evidence>
<organism evidence="6 7">
    <name type="scientific">Rhodobium orientis</name>
    <dbReference type="NCBI Taxonomy" id="34017"/>
    <lineage>
        <taxon>Bacteria</taxon>
        <taxon>Pseudomonadati</taxon>
        <taxon>Pseudomonadota</taxon>
        <taxon>Alphaproteobacteria</taxon>
        <taxon>Hyphomicrobiales</taxon>
        <taxon>Rhodobiaceae</taxon>
        <taxon>Rhodobium</taxon>
    </lineage>
</organism>
<keyword evidence="2" id="KW-0472">Membrane</keyword>
<evidence type="ECO:0000313" key="6">
    <source>
        <dbReference type="EMBL" id="RAI24739.1"/>
    </source>
</evidence>
<feature type="signal peptide" evidence="3">
    <location>
        <begin position="1"/>
        <end position="21"/>
    </location>
</feature>
<dbReference type="EMBL" id="NPEV01000069">
    <property type="protein sequence ID" value="RAI24739.1"/>
    <property type="molecule type" value="Genomic_DNA"/>
</dbReference>
<dbReference type="AlphaFoldDB" id="A0A327JEI1"/>
<feature type="chain" id="PRO_5016316614" description="DUF2207 domain-containing protein" evidence="3">
    <location>
        <begin position="22"/>
        <end position="636"/>
    </location>
</feature>
<feature type="region of interest" description="Disordered" evidence="1">
    <location>
        <begin position="611"/>
        <end position="636"/>
    </location>
</feature>
<evidence type="ECO:0000256" key="3">
    <source>
        <dbReference type="SAM" id="SignalP"/>
    </source>
</evidence>
<feature type="transmembrane region" description="Helical" evidence="2">
    <location>
        <begin position="417"/>
        <end position="439"/>
    </location>
</feature>